<sequence length="530" mass="56922">MTERTQVLITGAGPVGLSTALFLARRGIRPLVVERRAALSSIPRATGLHARTMELFRTAGLEDPIRDAGLKIVGPDQETELVRAGRATPLVMLGARSLAELRESFVLESHDVPYADFSPSWPIWCGQDHYEPLIHDAAVAAGAEVRFGTALTGLSQDADGVTATLDQGETVRADYLVGADGVKSTVRDLVGIGQRSHGSAGHFVSIIFRAKIELPDDAPRFTLIYLMNPAAQGLLLYIEPGRWMFGVNYYPERGQSPADFTRERCVEYARIAAGDPHLDVDVESYTPWDATHMVADGYRAGRVFLAGDACHAHPPAGGFGVNAGVQDAHNLAWKLAAVLRGEAGPALLDTYQAERHPIGAATADQAWMLFRSRGRLAEEDRDRYRDFVVVTMGYRYDSAAVEGAPPDAEVLPRALSFTGEPGSRVPHGWVVRDGARVSTIDLFTDDLTLVAAPGGGAWADSAARVAAELGVPLRAYRLGVDLIDPDAGWQAAAGLDHGGALLVRPDGIVAWRATGPGAEHDVPLRRLLAR</sequence>
<accession>A0AAE4CAC7</accession>
<reference evidence="5" key="1">
    <citation type="submission" date="2023-07" db="EMBL/GenBank/DDBJ databases">
        <title>Sequencing the genomes of 1000 actinobacteria strains.</title>
        <authorList>
            <person name="Klenk H.-P."/>
        </authorList>
    </citation>
    <scope>NUCLEOTIDE SEQUENCE</scope>
    <source>
        <strain evidence="5">DSM 44707</strain>
    </source>
</reference>
<keyword evidence="5" id="KW-0560">Oxidoreductase</keyword>
<dbReference type="Proteomes" id="UP001183643">
    <property type="component" value="Unassembled WGS sequence"/>
</dbReference>
<dbReference type="Gene3D" id="3.50.50.60">
    <property type="entry name" value="FAD/NAD(P)-binding domain"/>
    <property type="match status" value="1"/>
</dbReference>
<feature type="domain" description="FAD-binding" evidence="4">
    <location>
        <begin position="4"/>
        <end position="365"/>
    </location>
</feature>
<dbReference type="InterPro" id="IPR002938">
    <property type="entry name" value="FAD-bd"/>
</dbReference>
<dbReference type="GO" id="GO:0071949">
    <property type="term" value="F:FAD binding"/>
    <property type="evidence" value="ECO:0007669"/>
    <property type="project" value="InterPro"/>
</dbReference>
<dbReference type="SUPFAM" id="SSF51905">
    <property type="entry name" value="FAD/NAD(P)-binding domain"/>
    <property type="match status" value="1"/>
</dbReference>
<dbReference type="InterPro" id="IPR050641">
    <property type="entry name" value="RIFMO-like"/>
</dbReference>
<evidence type="ECO:0000313" key="6">
    <source>
        <dbReference type="Proteomes" id="UP001183643"/>
    </source>
</evidence>
<dbReference type="Gene3D" id="3.30.9.10">
    <property type="entry name" value="D-Amino Acid Oxidase, subunit A, domain 2"/>
    <property type="match status" value="1"/>
</dbReference>
<comment type="cofactor">
    <cofactor evidence="1">
        <name>FAD</name>
        <dbReference type="ChEBI" id="CHEBI:57692"/>
    </cofactor>
</comment>
<dbReference type="RefSeq" id="WP_310369007.1">
    <property type="nucleotide sequence ID" value="NZ_JAVDYB010000001.1"/>
</dbReference>
<name>A0AAE4CAC7_9ACTN</name>
<dbReference type="Gene3D" id="3.40.30.120">
    <property type="match status" value="1"/>
</dbReference>
<keyword evidence="6" id="KW-1185">Reference proteome</keyword>
<evidence type="ECO:0000313" key="5">
    <source>
        <dbReference type="EMBL" id="MDR7276792.1"/>
    </source>
</evidence>
<dbReference type="PRINTS" id="PR00420">
    <property type="entry name" value="RNGMNOXGNASE"/>
</dbReference>
<dbReference type="InterPro" id="IPR036188">
    <property type="entry name" value="FAD/NAD-bd_sf"/>
</dbReference>
<keyword evidence="3" id="KW-0274">FAD</keyword>
<evidence type="ECO:0000259" key="4">
    <source>
        <dbReference type="Pfam" id="PF01494"/>
    </source>
</evidence>
<comment type="caution">
    <text evidence="5">The sequence shown here is derived from an EMBL/GenBank/DDBJ whole genome shotgun (WGS) entry which is preliminary data.</text>
</comment>
<evidence type="ECO:0000256" key="3">
    <source>
        <dbReference type="ARBA" id="ARBA00022827"/>
    </source>
</evidence>
<keyword evidence="2" id="KW-0285">Flavoprotein</keyword>
<dbReference type="Pfam" id="PF21274">
    <property type="entry name" value="Rng_hyd_C"/>
    <property type="match status" value="1"/>
</dbReference>
<evidence type="ECO:0000256" key="1">
    <source>
        <dbReference type="ARBA" id="ARBA00001974"/>
    </source>
</evidence>
<dbReference type="PANTHER" id="PTHR43004">
    <property type="entry name" value="TRK SYSTEM POTASSIUM UPTAKE PROTEIN"/>
    <property type="match status" value="1"/>
</dbReference>
<proteinExistence type="predicted"/>
<gene>
    <name evidence="5" type="ORF">J2S41_003570</name>
</gene>
<dbReference type="EMBL" id="JAVDYB010000001">
    <property type="protein sequence ID" value="MDR7276792.1"/>
    <property type="molecule type" value="Genomic_DNA"/>
</dbReference>
<evidence type="ECO:0000256" key="2">
    <source>
        <dbReference type="ARBA" id="ARBA00022630"/>
    </source>
</evidence>
<dbReference type="GO" id="GO:0016709">
    <property type="term" value="F:oxidoreductase activity, acting on paired donors, with incorporation or reduction of molecular oxygen, NAD(P)H as one donor, and incorporation of one atom of oxygen"/>
    <property type="evidence" value="ECO:0007669"/>
    <property type="project" value="UniProtKB-ARBA"/>
</dbReference>
<keyword evidence="5" id="KW-0503">Monooxygenase</keyword>
<dbReference type="EC" id="1.14.13.200" evidence="5"/>
<dbReference type="PANTHER" id="PTHR43004:SF19">
    <property type="entry name" value="BINDING MONOOXYGENASE, PUTATIVE (JCVI)-RELATED"/>
    <property type="match status" value="1"/>
</dbReference>
<dbReference type="AlphaFoldDB" id="A0AAE4CAC7"/>
<protein>
    <submittedName>
        <fullName evidence="5">Tetracenomycin A2 monooxygenase-dioxygenase</fullName>
        <ecNumber evidence="5">1.14.13.200</ecNumber>
    </submittedName>
</protein>
<organism evidence="5 6">
    <name type="scientific">Catenuloplanes atrovinosus</name>
    <dbReference type="NCBI Taxonomy" id="137266"/>
    <lineage>
        <taxon>Bacteria</taxon>
        <taxon>Bacillati</taxon>
        <taxon>Actinomycetota</taxon>
        <taxon>Actinomycetes</taxon>
        <taxon>Micromonosporales</taxon>
        <taxon>Micromonosporaceae</taxon>
        <taxon>Catenuloplanes</taxon>
    </lineage>
</organism>
<dbReference type="Pfam" id="PF01494">
    <property type="entry name" value="FAD_binding_3"/>
    <property type="match status" value="1"/>
</dbReference>